<dbReference type="PROSITE" id="PS50026">
    <property type="entry name" value="EGF_3"/>
    <property type="match status" value="2"/>
</dbReference>
<dbReference type="GO" id="GO:0007157">
    <property type="term" value="P:heterophilic cell-cell adhesion via plasma membrane cell adhesion molecules"/>
    <property type="evidence" value="ECO:0007669"/>
    <property type="project" value="TreeGrafter"/>
</dbReference>
<evidence type="ECO:0000313" key="19">
    <source>
        <dbReference type="Proteomes" id="UP000759131"/>
    </source>
</evidence>
<dbReference type="SMART" id="SM00179">
    <property type="entry name" value="EGF_CA"/>
    <property type="match status" value="1"/>
</dbReference>
<dbReference type="FunFam" id="2.10.25.10:FF:000018">
    <property type="entry name" value="Delta-like 1"/>
    <property type="match status" value="1"/>
</dbReference>
<dbReference type="InterPro" id="IPR000742">
    <property type="entry name" value="EGF"/>
</dbReference>
<feature type="domain" description="EGF-like" evidence="16">
    <location>
        <begin position="225"/>
        <end position="264"/>
    </location>
</feature>
<protein>
    <recommendedName>
        <fullName evidence="14">Delta-like protein</fullName>
    </recommendedName>
</protein>
<sequence>MASVLFALLFAPTFAPLVSTSGAFQLLFSRQLFATICLREMSRDLGTDAAKECTFGVARVNNRKEAQIAFTFRWTNAFSLVVTLDDTKRHFLTESLATPSNEWTTRPLTPDLSLSFRVKCDPNYHSNDCAVFCRSRDDTFGHYSCSANGTKECAVGWSGASCDAPLCDCFNGFCESPNKCVCRHGWRGDRCDQCQPYPGCRHGFCVAPFQCNCDRNWGGILCDHNLDVCASVAHLCLNGGQCVNTAPDAYRCHCPDGFSGLHCQTIVDACALRPCLHSGLCHAHNASHFHCSCA</sequence>
<dbReference type="GO" id="GO:0045197">
    <property type="term" value="P:establishment or maintenance of epithelial cell apical/basal polarity"/>
    <property type="evidence" value="ECO:0007669"/>
    <property type="project" value="TreeGrafter"/>
</dbReference>
<dbReference type="Pfam" id="PF21700">
    <property type="entry name" value="EGF_DL_JAG"/>
    <property type="match status" value="1"/>
</dbReference>
<keyword evidence="19" id="KW-1185">Reference proteome</keyword>
<dbReference type="Proteomes" id="UP000759131">
    <property type="component" value="Unassembled WGS sequence"/>
</dbReference>
<dbReference type="AlphaFoldDB" id="A0A7R9Q608"/>
<dbReference type="FunFam" id="2.10.25.10:FF:000294">
    <property type="entry name" value="Delta-like protein"/>
    <property type="match status" value="1"/>
</dbReference>
<keyword evidence="3 12" id="KW-0245">EGF-like domain</keyword>
<feature type="disulfide bond" evidence="12">
    <location>
        <begin position="254"/>
        <end position="263"/>
    </location>
</feature>
<dbReference type="GO" id="GO:0032991">
    <property type="term" value="C:protein-containing complex"/>
    <property type="evidence" value="ECO:0007669"/>
    <property type="project" value="TreeGrafter"/>
</dbReference>
<evidence type="ECO:0000256" key="4">
    <source>
        <dbReference type="ARBA" id="ARBA00022692"/>
    </source>
</evidence>
<proteinExistence type="predicted"/>
<evidence type="ECO:0000256" key="5">
    <source>
        <dbReference type="ARBA" id="ARBA00022729"/>
    </source>
</evidence>
<dbReference type="PROSITE" id="PS00022">
    <property type="entry name" value="EGF_1"/>
    <property type="match status" value="2"/>
</dbReference>
<name>A0A7R9Q608_9ACAR</name>
<evidence type="ECO:0000256" key="2">
    <source>
        <dbReference type="ARBA" id="ARBA00022473"/>
    </source>
</evidence>
<dbReference type="Gene3D" id="2.10.25.10">
    <property type="entry name" value="Laminin"/>
    <property type="match status" value="2"/>
</dbReference>
<dbReference type="GO" id="GO:0048018">
    <property type="term" value="F:receptor ligand activity"/>
    <property type="evidence" value="ECO:0007669"/>
    <property type="project" value="UniProtKB-ARBA"/>
</dbReference>
<dbReference type="EMBL" id="OC867384">
    <property type="protein sequence ID" value="CAD7633476.1"/>
    <property type="molecule type" value="Genomic_DNA"/>
</dbReference>
<evidence type="ECO:0000259" key="16">
    <source>
        <dbReference type="PROSITE" id="PS50026"/>
    </source>
</evidence>
<gene>
    <name evidence="18" type="ORF">OSB1V03_LOCUS13873</name>
</gene>
<evidence type="ECO:0000259" key="17">
    <source>
        <dbReference type="PROSITE" id="PS51051"/>
    </source>
</evidence>
<feature type="domain" description="EGF-like" evidence="16">
    <location>
        <begin position="266"/>
        <end position="294"/>
    </location>
</feature>
<evidence type="ECO:0000256" key="8">
    <source>
        <dbReference type="ARBA" id="ARBA00022989"/>
    </source>
</evidence>
<keyword evidence="4 14" id="KW-0812">Transmembrane</keyword>
<evidence type="ECO:0000256" key="6">
    <source>
        <dbReference type="ARBA" id="ARBA00022737"/>
    </source>
</evidence>
<dbReference type="GO" id="GO:0009986">
    <property type="term" value="C:cell surface"/>
    <property type="evidence" value="ECO:0007669"/>
    <property type="project" value="UniProtKB-ARBA"/>
</dbReference>
<organism evidence="18">
    <name type="scientific">Medioppia subpectinata</name>
    <dbReference type="NCBI Taxonomy" id="1979941"/>
    <lineage>
        <taxon>Eukaryota</taxon>
        <taxon>Metazoa</taxon>
        <taxon>Ecdysozoa</taxon>
        <taxon>Arthropoda</taxon>
        <taxon>Chelicerata</taxon>
        <taxon>Arachnida</taxon>
        <taxon>Acari</taxon>
        <taxon>Acariformes</taxon>
        <taxon>Sarcoptiformes</taxon>
        <taxon>Oribatida</taxon>
        <taxon>Brachypylina</taxon>
        <taxon>Oppioidea</taxon>
        <taxon>Oppiidae</taxon>
        <taxon>Medioppia</taxon>
    </lineage>
</organism>
<dbReference type="PANTHER" id="PTHR24049">
    <property type="entry name" value="CRUMBS FAMILY MEMBER"/>
    <property type="match status" value="1"/>
</dbReference>
<dbReference type="OrthoDB" id="283575at2759"/>
<dbReference type="PROSITE" id="PS51051">
    <property type="entry name" value="DSL"/>
    <property type="match status" value="1"/>
</dbReference>
<feature type="non-terminal residue" evidence="18">
    <location>
        <position position="1"/>
    </location>
</feature>
<evidence type="ECO:0000313" key="18">
    <source>
        <dbReference type="EMBL" id="CAD7633476.1"/>
    </source>
</evidence>
<dbReference type="PANTHER" id="PTHR24049:SF22">
    <property type="entry name" value="DROSOPHILA CRUMBS HOMOLOG"/>
    <property type="match status" value="1"/>
</dbReference>
<evidence type="ECO:0000256" key="10">
    <source>
        <dbReference type="ARBA" id="ARBA00023157"/>
    </source>
</evidence>
<dbReference type="InterPro" id="IPR001881">
    <property type="entry name" value="EGF-like_Ca-bd_dom"/>
</dbReference>
<dbReference type="SMART" id="SM00051">
    <property type="entry name" value="DSL"/>
    <property type="match status" value="1"/>
</dbReference>
<evidence type="ECO:0000256" key="1">
    <source>
        <dbReference type="ARBA" id="ARBA00004479"/>
    </source>
</evidence>
<dbReference type="FunFam" id="2.10.25.140:FF:000001">
    <property type="entry name" value="Delta-like protein"/>
    <property type="match status" value="1"/>
</dbReference>
<comment type="function">
    <text evidence="14">Putative Notch ligand involved in the mediation of Notch signaling.</text>
</comment>
<evidence type="ECO:0000256" key="9">
    <source>
        <dbReference type="ARBA" id="ARBA00023136"/>
    </source>
</evidence>
<keyword evidence="2 14" id="KW-0217">Developmental protein</keyword>
<reference evidence="18" key="1">
    <citation type="submission" date="2020-11" db="EMBL/GenBank/DDBJ databases">
        <authorList>
            <person name="Tran Van P."/>
        </authorList>
    </citation>
    <scope>NUCLEOTIDE SEQUENCE</scope>
</reference>
<dbReference type="GO" id="GO:0045179">
    <property type="term" value="C:apical cortex"/>
    <property type="evidence" value="ECO:0007669"/>
    <property type="project" value="UniProtKB-ARBA"/>
</dbReference>
<keyword evidence="10 12" id="KW-1015">Disulfide bond</keyword>
<feature type="domain" description="DSL" evidence="17">
    <location>
        <begin position="118"/>
        <end position="162"/>
    </location>
</feature>
<feature type="signal peptide" evidence="15">
    <location>
        <begin position="1"/>
        <end position="20"/>
    </location>
</feature>
<dbReference type="SUPFAM" id="SSF57196">
    <property type="entry name" value="EGF/Laminin"/>
    <property type="match status" value="1"/>
</dbReference>
<evidence type="ECO:0000256" key="3">
    <source>
        <dbReference type="ARBA" id="ARBA00022536"/>
    </source>
</evidence>
<feature type="disulfide bond" evidence="13">
    <location>
        <begin position="133"/>
        <end position="145"/>
    </location>
</feature>
<dbReference type="InterPro" id="IPR051022">
    <property type="entry name" value="Notch_Cell-Fate_Det"/>
</dbReference>
<dbReference type="GO" id="GO:0042063">
    <property type="term" value="P:gliogenesis"/>
    <property type="evidence" value="ECO:0007669"/>
    <property type="project" value="UniProtKB-ARBA"/>
</dbReference>
<dbReference type="Pfam" id="PF00008">
    <property type="entry name" value="EGF"/>
    <property type="match status" value="1"/>
</dbReference>
<dbReference type="SMART" id="SM00181">
    <property type="entry name" value="EGF"/>
    <property type="match status" value="3"/>
</dbReference>
<dbReference type="GO" id="GO:0043208">
    <property type="term" value="F:glycosphingolipid binding"/>
    <property type="evidence" value="ECO:0007669"/>
    <property type="project" value="UniProtKB-ARBA"/>
</dbReference>
<keyword evidence="7" id="KW-0221">Differentiation</keyword>
<accession>A0A7R9Q608</accession>
<dbReference type="Gene3D" id="2.10.25.140">
    <property type="match status" value="1"/>
</dbReference>
<dbReference type="CDD" id="cd00054">
    <property type="entry name" value="EGF_CA"/>
    <property type="match status" value="1"/>
</dbReference>
<dbReference type="GO" id="GO:0005886">
    <property type="term" value="C:plasma membrane"/>
    <property type="evidence" value="ECO:0007669"/>
    <property type="project" value="TreeGrafter"/>
</dbReference>
<dbReference type="GO" id="GO:0007166">
    <property type="term" value="P:cell surface receptor signaling pathway"/>
    <property type="evidence" value="ECO:0007669"/>
    <property type="project" value="UniProtKB-ARBA"/>
</dbReference>
<evidence type="ECO:0000256" key="13">
    <source>
        <dbReference type="PROSITE-ProRule" id="PRU00377"/>
    </source>
</evidence>
<keyword evidence="5 14" id="KW-0732">Signal</keyword>
<dbReference type="GO" id="GO:0030718">
    <property type="term" value="P:germ-line stem cell population maintenance"/>
    <property type="evidence" value="ECO:0007669"/>
    <property type="project" value="UniProtKB-ARBA"/>
</dbReference>
<dbReference type="InterPro" id="IPR001774">
    <property type="entry name" value="DSL"/>
</dbReference>
<evidence type="ECO:0000256" key="15">
    <source>
        <dbReference type="SAM" id="SignalP"/>
    </source>
</evidence>
<keyword evidence="9 14" id="KW-0472">Membrane</keyword>
<dbReference type="Pfam" id="PF01414">
    <property type="entry name" value="DSL"/>
    <property type="match status" value="1"/>
</dbReference>
<feature type="disulfide bond" evidence="13">
    <location>
        <begin position="153"/>
        <end position="162"/>
    </location>
</feature>
<dbReference type="GO" id="GO:0046331">
    <property type="term" value="P:lateral inhibition"/>
    <property type="evidence" value="ECO:0007669"/>
    <property type="project" value="UniProtKB-ARBA"/>
</dbReference>
<evidence type="ECO:0000256" key="12">
    <source>
        <dbReference type="PROSITE-ProRule" id="PRU00076"/>
    </source>
</evidence>
<keyword evidence="8 14" id="KW-1133">Transmembrane helix</keyword>
<dbReference type="GO" id="GO:0016330">
    <property type="term" value="P:second mitotic wave involved in compound eye morphogenesis"/>
    <property type="evidence" value="ECO:0007669"/>
    <property type="project" value="UniProtKB-ARBA"/>
</dbReference>
<dbReference type="GO" id="GO:0005509">
    <property type="term" value="F:calcium ion binding"/>
    <property type="evidence" value="ECO:0007669"/>
    <property type="project" value="InterPro"/>
</dbReference>
<feature type="disulfide bond" evidence="13">
    <location>
        <begin position="120"/>
        <end position="129"/>
    </location>
</feature>
<comment type="subcellular location">
    <subcellularLocation>
        <location evidence="1 14">Membrane</location>
        <topology evidence="1 14">Single-pass type I membrane protein</topology>
    </subcellularLocation>
</comment>
<comment type="caution">
    <text evidence="12">Lacks conserved residue(s) required for the propagation of feature annotation.</text>
</comment>
<evidence type="ECO:0000256" key="14">
    <source>
        <dbReference type="RuleBase" id="RU280815"/>
    </source>
</evidence>
<evidence type="ECO:0000256" key="7">
    <source>
        <dbReference type="ARBA" id="ARBA00022782"/>
    </source>
</evidence>
<evidence type="ECO:0000256" key="11">
    <source>
        <dbReference type="ARBA" id="ARBA00023180"/>
    </source>
</evidence>
<feature type="chain" id="PRO_5035593311" description="Delta-like protein" evidence="15">
    <location>
        <begin position="21"/>
        <end position="294"/>
    </location>
</feature>
<keyword evidence="6 14" id="KW-0677">Repeat</keyword>
<dbReference type="PROSITE" id="PS01186">
    <property type="entry name" value="EGF_2"/>
    <property type="match status" value="2"/>
</dbReference>
<dbReference type="EMBL" id="CAJPIZ010012809">
    <property type="protein sequence ID" value="CAG2113906.1"/>
    <property type="molecule type" value="Genomic_DNA"/>
</dbReference>
<keyword evidence="11" id="KW-0325">Glycoprotein</keyword>